<feature type="compositionally biased region" description="Low complexity" evidence="1">
    <location>
        <begin position="79"/>
        <end position="89"/>
    </location>
</feature>
<dbReference type="EMBL" id="JAHUTJ010061785">
    <property type="protein sequence ID" value="MED6288798.1"/>
    <property type="molecule type" value="Genomic_DNA"/>
</dbReference>
<name>A0ABU7ENJ0_9TELE</name>
<keyword evidence="4" id="KW-1185">Reference proteome</keyword>
<evidence type="ECO:0000313" key="3">
    <source>
        <dbReference type="EMBL" id="MED6288798.1"/>
    </source>
</evidence>
<accession>A0ABU7ENJ0</accession>
<gene>
    <name evidence="3" type="ORF">CHARACLAT_030034</name>
</gene>
<feature type="signal peptide" evidence="2">
    <location>
        <begin position="1"/>
        <end position="23"/>
    </location>
</feature>
<evidence type="ECO:0008006" key="5">
    <source>
        <dbReference type="Google" id="ProtNLM"/>
    </source>
</evidence>
<reference evidence="3 4" key="1">
    <citation type="submission" date="2021-06" db="EMBL/GenBank/DDBJ databases">
        <authorList>
            <person name="Palmer J.M."/>
        </authorList>
    </citation>
    <scope>NUCLEOTIDE SEQUENCE [LARGE SCALE GENOMIC DNA]</scope>
    <source>
        <strain evidence="3 4">CL_MEX2019</strain>
        <tissue evidence="3">Muscle</tissue>
    </source>
</reference>
<feature type="region of interest" description="Disordered" evidence="1">
    <location>
        <begin position="78"/>
        <end position="100"/>
    </location>
</feature>
<evidence type="ECO:0000256" key="2">
    <source>
        <dbReference type="SAM" id="SignalP"/>
    </source>
</evidence>
<dbReference type="Proteomes" id="UP001352852">
    <property type="component" value="Unassembled WGS sequence"/>
</dbReference>
<evidence type="ECO:0000313" key="4">
    <source>
        <dbReference type="Proteomes" id="UP001352852"/>
    </source>
</evidence>
<proteinExistence type="predicted"/>
<keyword evidence="2" id="KW-0732">Signal</keyword>
<evidence type="ECO:0000256" key="1">
    <source>
        <dbReference type="SAM" id="MobiDB-lite"/>
    </source>
</evidence>
<comment type="caution">
    <text evidence="3">The sequence shown here is derived from an EMBL/GenBank/DDBJ whole genome shotgun (WGS) entry which is preliminary data.</text>
</comment>
<sequence>MGDLTAMVWLPAAMMTIPDLVFARVQDVQNVSSSCYLLAEDAAQSAGSSAICQRIYPVGSGLTWKAVFRFPHICHPDWSSSSATVSSSSPIYPEVPMDRC</sequence>
<organism evidence="3 4">
    <name type="scientific">Characodon lateralis</name>
    <dbReference type="NCBI Taxonomy" id="208331"/>
    <lineage>
        <taxon>Eukaryota</taxon>
        <taxon>Metazoa</taxon>
        <taxon>Chordata</taxon>
        <taxon>Craniata</taxon>
        <taxon>Vertebrata</taxon>
        <taxon>Euteleostomi</taxon>
        <taxon>Actinopterygii</taxon>
        <taxon>Neopterygii</taxon>
        <taxon>Teleostei</taxon>
        <taxon>Neoteleostei</taxon>
        <taxon>Acanthomorphata</taxon>
        <taxon>Ovalentaria</taxon>
        <taxon>Atherinomorphae</taxon>
        <taxon>Cyprinodontiformes</taxon>
        <taxon>Goodeidae</taxon>
        <taxon>Characodon</taxon>
    </lineage>
</organism>
<protein>
    <recommendedName>
        <fullName evidence="5">Secreted protein</fullName>
    </recommendedName>
</protein>
<feature type="chain" id="PRO_5045254761" description="Secreted protein" evidence="2">
    <location>
        <begin position="24"/>
        <end position="100"/>
    </location>
</feature>